<dbReference type="EMBL" id="OZ019902">
    <property type="protein sequence ID" value="CAK9193976.1"/>
    <property type="molecule type" value="Genomic_DNA"/>
</dbReference>
<name>A0ABP0TDR3_9BRYO</name>
<organism evidence="3 4">
    <name type="scientific">Sphagnum troendelagicum</name>
    <dbReference type="NCBI Taxonomy" id="128251"/>
    <lineage>
        <taxon>Eukaryota</taxon>
        <taxon>Viridiplantae</taxon>
        <taxon>Streptophyta</taxon>
        <taxon>Embryophyta</taxon>
        <taxon>Bryophyta</taxon>
        <taxon>Sphagnophytina</taxon>
        <taxon>Sphagnopsida</taxon>
        <taxon>Sphagnales</taxon>
        <taxon>Sphagnaceae</taxon>
        <taxon>Sphagnum</taxon>
    </lineage>
</organism>
<keyword evidence="2" id="KW-0812">Transmembrane</keyword>
<evidence type="ECO:0000256" key="2">
    <source>
        <dbReference type="SAM" id="Phobius"/>
    </source>
</evidence>
<gene>
    <name evidence="3" type="ORF">CSSPTR1EN2_LOCUS2295</name>
</gene>
<evidence type="ECO:0000313" key="4">
    <source>
        <dbReference type="Proteomes" id="UP001497512"/>
    </source>
</evidence>
<reference evidence="3" key="1">
    <citation type="submission" date="2024-02" db="EMBL/GenBank/DDBJ databases">
        <authorList>
            <consortium name="ELIXIR-Norway"/>
            <consortium name="Elixir Norway"/>
        </authorList>
    </citation>
    <scope>NUCLEOTIDE SEQUENCE</scope>
</reference>
<feature type="region of interest" description="Disordered" evidence="1">
    <location>
        <begin position="283"/>
        <end position="321"/>
    </location>
</feature>
<feature type="compositionally biased region" description="Acidic residues" evidence="1">
    <location>
        <begin position="425"/>
        <end position="442"/>
    </location>
</feature>
<feature type="transmembrane region" description="Helical" evidence="2">
    <location>
        <begin position="12"/>
        <end position="29"/>
    </location>
</feature>
<feature type="compositionally biased region" description="Basic and acidic residues" evidence="1">
    <location>
        <begin position="455"/>
        <end position="469"/>
    </location>
</feature>
<feature type="compositionally biased region" description="Basic and acidic residues" evidence="1">
    <location>
        <begin position="76"/>
        <end position="103"/>
    </location>
</feature>
<feature type="compositionally biased region" description="Polar residues" evidence="1">
    <location>
        <begin position="299"/>
        <end position="318"/>
    </location>
</feature>
<feature type="compositionally biased region" description="Basic and acidic residues" evidence="1">
    <location>
        <begin position="200"/>
        <end position="211"/>
    </location>
</feature>
<feature type="region of interest" description="Disordered" evidence="1">
    <location>
        <begin position="163"/>
        <end position="230"/>
    </location>
</feature>
<feature type="compositionally biased region" description="Low complexity" evidence="1">
    <location>
        <begin position="404"/>
        <end position="414"/>
    </location>
</feature>
<feature type="region of interest" description="Disordered" evidence="1">
    <location>
        <begin position="382"/>
        <end position="484"/>
    </location>
</feature>
<evidence type="ECO:0000313" key="3">
    <source>
        <dbReference type="EMBL" id="CAK9193976.1"/>
    </source>
</evidence>
<accession>A0ABP0TDR3</accession>
<feature type="region of interest" description="Disordered" evidence="1">
    <location>
        <begin position="59"/>
        <end position="110"/>
    </location>
</feature>
<sequence>MMALRVVSELLGLAWRHPLVSFGILLLFTPPFFPIIRFFSPLLISTAVFVVAMVSLGPSSSKHGGGGVSESEDDWDFRKTSDGGAREWEEKDILQEQENGDRPSKKRKSSGRESWVDWVKNVEAIGLAWVDQKLKNESENWPGQKLDDHNVSILQEAFGQENLTTSSQEDVQIPESYATRGAKEREPNPSVVKELPVYDESPRDSSRDRAGVVDSRGLPNSDEMLGEDVRDGAVQEEVAEWGEARTAVNSAAVMHEHSSSVPAIHIPPKPATMGESAVEIPATDAGEDLGRPRQRVVGSLSQSPDLDSPATLTSTSVKLSGGESLAEAIESQENYPVQQLNTTSQGVIAAGISPAILKALQPSTSEKVNDIIEKLKVFCEDGLVDAPPSAPPKQSSPLFKPLSKEGGNNNSSNGKKPKKKHLLDSSDDDTSSGDEVMSDSDSDSGFQIFPPHPTADMKVRPPMKLDKQQQQKTNTSGVPNSSSH</sequence>
<evidence type="ECO:0000256" key="1">
    <source>
        <dbReference type="SAM" id="MobiDB-lite"/>
    </source>
</evidence>
<keyword evidence="2" id="KW-0472">Membrane</keyword>
<dbReference type="Proteomes" id="UP001497512">
    <property type="component" value="Chromosome 10"/>
</dbReference>
<proteinExistence type="predicted"/>
<keyword evidence="2" id="KW-1133">Transmembrane helix</keyword>
<protein>
    <submittedName>
        <fullName evidence="3">Uncharacterized protein</fullName>
    </submittedName>
</protein>
<keyword evidence="4" id="KW-1185">Reference proteome</keyword>
<dbReference type="PANTHER" id="PTHR34125:SF7">
    <property type="entry name" value="TRANSMEMBRANE PROTEIN"/>
    <property type="match status" value="1"/>
</dbReference>
<feature type="compositionally biased region" description="Polar residues" evidence="1">
    <location>
        <begin position="470"/>
        <end position="484"/>
    </location>
</feature>
<dbReference type="PANTHER" id="PTHR34125">
    <property type="entry name" value="OS01G0762900 PROTEIN"/>
    <property type="match status" value="1"/>
</dbReference>